<keyword evidence="5 8" id="KW-0238">DNA-binding</keyword>
<dbReference type="GO" id="GO:0003700">
    <property type="term" value="F:DNA-binding transcription factor activity"/>
    <property type="evidence" value="ECO:0007669"/>
    <property type="project" value="UniProtKB-UniRule"/>
</dbReference>
<gene>
    <name evidence="12" type="ORF">NYM_LOCUS17315</name>
</gene>
<sequence length="332" mass="35036">MIQELLIGGGVGVGLGGGGGVARPMIEKCMVMGEERKAPDAAATAGDIQQVGLKCPRCDSSNTKFCYYNNYNLTQPRHFCKSCRRYWTKGGALRNVPIGGGCRKNKASGGRSSKSKAESATNSKTSSTTATTAATSTAASNSCVMTDREQPASSSALTATTESPAVMQQTATSISSFLLQNSHVFDPQSYLGLLKPAGNHNSSILPQRSVSDVHNLGAMGVLNGGVGIWRSGSNLNHHHHHNQNQQSYFHHNQLGLMGDQTGIGSCGGIQELYQKIRAVSGSYVNEEHQNVQPVMNANSIVEPTALAVGDLGYWGSALPWPDLHSTAGASFP</sequence>
<feature type="compositionally biased region" description="Low complexity" evidence="10">
    <location>
        <begin position="107"/>
        <end position="142"/>
    </location>
</feature>
<accession>A0A5K1CHS4</accession>
<dbReference type="AlphaFoldDB" id="A0A5K1CHS4"/>
<keyword evidence="6 9" id="KW-0804">Transcription</keyword>
<evidence type="ECO:0000256" key="2">
    <source>
        <dbReference type="ARBA" id="ARBA00022771"/>
    </source>
</evidence>
<dbReference type="PROSITE" id="PS50884">
    <property type="entry name" value="ZF_DOF_2"/>
    <property type="match status" value="1"/>
</dbReference>
<reference evidence="12" key="1">
    <citation type="submission" date="2019-09" db="EMBL/GenBank/DDBJ databases">
        <authorList>
            <person name="Zhang L."/>
        </authorList>
    </citation>
    <scope>NUCLEOTIDE SEQUENCE</scope>
</reference>
<dbReference type="InterPro" id="IPR045174">
    <property type="entry name" value="Dof"/>
</dbReference>
<dbReference type="GO" id="GO:0008270">
    <property type="term" value="F:zinc ion binding"/>
    <property type="evidence" value="ECO:0007669"/>
    <property type="project" value="UniProtKB-KW"/>
</dbReference>
<evidence type="ECO:0000256" key="7">
    <source>
        <dbReference type="ARBA" id="ARBA00023242"/>
    </source>
</evidence>
<dbReference type="InterPro" id="IPR003851">
    <property type="entry name" value="Znf_Dof"/>
</dbReference>
<keyword evidence="7 8" id="KW-0539">Nucleus</keyword>
<organism evidence="12">
    <name type="scientific">Nymphaea colorata</name>
    <name type="common">pocket water lily</name>
    <dbReference type="NCBI Taxonomy" id="210225"/>
    <lineage>
        <taxon>Eukaryota</taxon>
        <taxon>Viridiplantae</taxon>
        <taxon>Streptophyta</taxon>
        <taxon>Embryophyta</taxon>
        <taxon>Tracheophyta</taxon>
        <taxon>Spermatophyta</taxon>
        <taxon>Magnoliopsida</taxon>
        <taxon>Nymphaeales</taxon>
        <taxon>Nymphaeaceae</taxon>
        <taxon>Nymphaea</taxon>
    </lineage>
</organism>
<name>A0A5K1CHS4_9MAGN</name>
<dbReference type="EMBL" id="LR721782">
    <property type="protein sequence ID" value="VVW26540.1"/>
    <property type="molecule type" value="Genomic_DNA"/>
</dbReference>
<evidence type="ECO:0000256" key="9">
    <source>
        <dbReference type="RuleBase" id="RU369094"/>
    </source>
</evidence>
<keyword evidence="2 8" id="KW-0863">Zinc-finger</keyword>
<evidence type="ECO:0000256" key="3">
    <source>
        <dbReference type="ARBA" id="ARBA00022833"/>
    </source>
</evidence>
<keyword evidence="4 9" id="KW-0805">Transcription regulation</keyword>
<evidence type="ECO:0000256" key="1">
    <source>
        <dbReference type="ARBA" id="ARBA00022723"/>
    </source>
</evidence>
<dbReference type="OrthoDB" id="1927254at2759"/>
<dbReference type="Pfam" id="PF02701">
    <property type="entry name" value="Zn_ribbon_Dof"/>
    <property type="match status" value="1"/>
</dbReference>
<keyword evidence="3 9" id="KW-0862">Zinc</keyword>
<evidence type="ECO:0000256" key="4">
    <source>
        <dbReference type="ARBA" id="ARBA00023015"/>
    </source>
</evidence>
<dbReference type="GO" id="GO:0005634">
    <property type="term" value="C:nucleus"/>
    <property type="evidence" value="ECO:0007669"/>
    <property type="project" value="UniProtKB-SubCell"/>
</dbReference>
<evidence type="ECO:0000256" key="6">
    <source>
        <dbReference type="ARBA" id="ARBA00023163"/>
    </source>
</evidence>
<feature type="compositionally biased region" description="Low complexity" evidence="10">
    <location>
        <begin position="152"/>
        <end position="161"/>
    </location>
</feature>
<evidence type="ECO:0000259" key="11">
    <source>
        <dbReference type="PROSITE" id="PS50884"/>
    </source>
</evidence>
<dbReference type="GO" id="GO:0003677">
    <property type="term" value="F:DNA binding"/>
    <property type="evidence" value="ECO:0007669"/>
    <property type="project" value="UniProtKB-UniRule"/>
</dbReference>
<dbReference type="PROSITE" id="PS01361">
    <property type="entry name" value="ZF_DOF_1"/>
    <property type="match status" value="1"/>
</dbReference>
<dbReference type="PANTHER" id="PTHR31992">
    <property type="entry name" value="DOF ZINC FINGER PROTEIN DOF1.4-RELATED"/>
    <property type="match status" value="1"/>
</dbReference>
<evidence type="ECO:0000313" key="12">
    <source>
        <dbReference type="EMBL" id="VVW26540.1"/>
    </source>
</evidence>
<evidence type="ECO:0000256" key="8">
    <source>
        <dbReference type="PROSITE-ProRule" id="PRU00071"/>
    </source>
</evidence>
<feature type="domain" description="Dof-type" evidence="11">
    <location>
        <begin position="53"/>
        <end position="107"/>
    </location>
</feature>
<evidence type="ECO:0000256" key="5">
    <source>
        <dbReference type="ARBA" id="ARBA00023125"/>
    </source>
</evidence>
<comment type="subcellular location">
    <subcellularLocation>
        <location evidence="8 9">Nucleus</location>
    </subcellularLocation>
</comment>
<feature type="region of interest" description="Disordered" evidence="10">
    <location>
        <begin position="103"/>
        <end position="162"/>
    </location>
</feature>
<comment type="function">
    <text evidence="9">Transcription factor that binds specifically to a 5'-AA[AG]G-3' consensus core sequence.</text>
</comment>
<dbReference type="Gramene" id="NC4G0030690.1">
    <property type="protein sequence ID" value="NC4G0030690.1:cds"/>
    <property type="gene ID" value="NC4G0030690"/>
</dbReference>
<proteinExistence type="predicted"/>
<evidence type="ECO:0000256" key="10">
    <source>
        <dbReference type="SAM" id="MobiDB-lite"/>
    </source>
</evidence>
<protein>
    <recommendedName>
        <fullName evidence="9">Dof zinc finger protein</fullName>
    </recommendedName>
</protein>
<keyword evidence="1 9" id="KW-0479">Metal-binding</keyword>